<name>A0ACC2CPB8_DIPCM</name>
<sequence>MFHGTKIRNNELSHDFFIPPDLQFEASSPRVRSRPHDIMSDVSEDFPCSRVKLLCSYGGRILPRPSDGRLRYVGGETRIITVNRDISFSELMMKLMEVHGLTVSIKYQLPDEDLDALVSVCSDEDLENMMDEYDTRDGSSRIRVFLFSSVDYDADHFSDSSGDHRNSEQLYLDAINGVLDTASAKNSGSAVSDATQDFEHLMGIDLGDTWSASSMEDTLPAQITAQLSQSGVPLEQLIPVSSPLSVLDSLSANLLTTTAGISPPFKHPAISVTPTTVLQETGSGNIYPSLLSSEANNPQANNPNVNLAGSAQFPTVAQVVDSSPQVVCDLAYSRPEPVSMIHNELGRFSIAVGNIISSEELHMDLSSTQNAISGLQQIPKSLISQDDIQKVISEQHQGNSTVALISSLSPLYAGDRKQNLPEQDQQADQFDVNAGHLITRDAQTMEEVLENWSISIALSNPTLQGANSGLSVQVPEAASPDLLKFSPKSEMHGTSSQMKLSTNSDPTSGSLWTFSRAPSKTERATSLEEELSQWQQEPSVGGNSSFPEQIVEKEKALEPQSQHIDLLLDSPLPNFHQLNHVSGIPASYHESQTLQQLESQLSKPKHPEVNRSSQEQVVIAAKQEFGYGEKIARQENLIDLDVQQEKQELDVLSIPGIPNVPYTRLEQPNYLDAEYHQTRDVPVSFSDRDIPLSAPSLTELGLGALSEQNIKSSLPANLDIHPQVSLPQLNIYGGQKPPVSMQVLSDSILTSATSGSNDNLLERFEGFSVQAVDESRSAEKQSSSDPRNSVGVQHDESQKSLQLSAELDKLGELLLGSASSATNENIGVAEEYLHEGQGPRLGHAIKDEIVEKTPGHPRVPFEPPTDIFFDLLTSPVNVPPQLLMASLTISSATTTSVLSKPNALQNQSPLVPEPNDANLLLIPTISLDKTVSKVNCHSPITDAKEVNEAVQKPTTVELQGSFSFSAGHQIKSATSDNVVVQNHNLEKDIHKLDPVEFEIPGETTLEEDYKSVHASLIEEALSNNSPITASAAELEAIARGLQIIRNSDLEERRELGSGTFGTVYHGKWRGSDVAIKRIKASCFAGSPSEQERLKADFWREACILAQLHHPNVVAFYGVVPDGPGGTLATVTEYMVNGSLKQVLRRNDRALDRRRRSIIAMDATFGMEYLHGKNIVHFDLKCDNLLVNMRDPHRPICKVGDLGLSKVKHQTLVSGGVRGTLPWMAPELLNGNSSKVCEKVDVFSFGIVMWELLTGEEPYADLHYGAIIGGIVNNTLRPTVPKWCDSAWKSLMERCWSADPLQRPSFAEIAYELRAMSTSQLTRAQGQNQV</sequence>
<organism evidence="1 2">
    <name type="scientific">Diphasiastrum complanatum</name>
    <name type="common">Issler's clubmoss</name>
    <name type="synonym">Lycopodium complanatum</name>
    <dbReference type="NCBI Taxonomy" id="34168"/>
    <lineage>
        <taxon>Eukaryota</taxon>
        <taxon>Viridiplantae</taxon>
        <taxon>Streptophyta</taxon>
        <taxon>Embryophyta</taxon>
        <taxon>Tracheophyta</taxon>
        <taxon>Lycopodiopsida</taxon>
        <taxon>Lycopodiales</taxon>
        <taxon>Lycopodiaceae</taxon>
        <taxon>Lycopodioideae</taxon>
        <taxon>Diphasiastrum</taxon>
    </lineage>
</organism>
<reference evidence="2" key="1">
    <citation type="journal article" date="2024" name="Proc. Natl. Acad. Sci. U.S.A.">
        <title>Extraordinary preservation of gene collinearity over three hundred million years revealed in homosporous lycophytes.</title>
        <authorList>
            <person name="Li C."/>
            <person name="Wickell D."/>
            <person name="Kuo L.Y."/>
            <person name="Chen X."/>
            <person name="Nie B."/>
            <person name="Liao X."/>
            <person name="Peng D."/>
            <person name="Ji J."/>
            <person name="Jenkins J."/>
            <person name="Williams M."/>
            <person name="Shu S."/>
            <person name="Plott C."/>
            <person name="Barry K."/>
            <person name="Rajasekar S."/>
            <person name="Grimwood J."/>
            <person name="Han X."/>
            <person name="Sun S."/>
            <person name="Hou Z."/>
            <person name="He W."/>
            <person name="Dai G."/>
            <person name="Sun C."/>
            <person name="Schmutz J."/>
            <person name="Leebens-Mack J.H."/>
            <person name="Li F.W."/>
            <person name="Wang L."/>
        </authorList>
    </citation>
    <scope>NUCLEOTIDE SEQUENCE [LARGE SCALE GENOMIC DNA]</scope>
    <source>
        <strain evidence="2">cv. PW_Plant_1</strain>
    </source>
</reference>
<protein>
    <submittedName>
        <fullName evidence="1">Uncharacterized protein</fullName>
    </submittedName>
</protein>
<dbReference type="EMBL" id="CM055100">
    <property type="protein sequence ID" value="KAJ7543883.1"/>
    <property type="molecule type" value="Genomic_DNA"/>
</dbReference>
<evidence type="ECO:0000313" key="2">
    <source>
        <dbReference type="Proteomes" id="UP001162992"/>
    </source>
</evidence>
<accession>A0ACC2CPB8</accession>
<evidence type="ECO:0000313" key="1">
    <source>
        <dbReference type="EMBL" id="KAJ7543883.1"/>
    </source>
</evidence>
<dbReference type="Proteomes" id="UP001162992">
    <property type="component" value="Chromosome 9"/>
</dbReference>
<comment type="caution">
    <text evidence="1">The sequence shown here is derived from an EMBL/GenBank/DDBJ whole genome shotgun (WGS) entry which is preliminary data.</text>
</comment>
<gene>
    <name evidence="1" type="ORF">O6H91_09G057100</name>
</gene>
<keyword evidence="2" id="KW-1185">Reference proteome</keyword>
<proteinExistence type="predicted"/>